<dbReference type="Gene3D" id="3.40.830.10">
    <property type="entry name" value="LigB-like"/>
    <property type="match status" value="1"/>
</dbReference>
<reference evidence="2 3" key="1">
    <citation type="journal article" date="2016" name="Nat. Commun.">
        <title>Thousands of microbial genomes shed light on interconnected biogeochemical processes in an aquifer system.</title>
        <authorList>
            <person name="Anantharaman K."/>
            <person name="Brown C.T."/>
            <person name="Hug L.A."/>
            <person name="Sharon I."/>
            <person name="Castelle C.J."/>
            <person name="Probst A.J."/>
            <person name="Thomas B.C."/>
            <person name="Singh A."/>
            <person name="Wilkins M.J."/>
            <person name="Karaoz U."/>
            <person name="Brodie E.L."/>
            <person name="Williams K.H."/>
            <person name="Hubbard S.S."/>
            <person name="Banfield J.F."/>
        </authorList>
    </citation>
    <scope>NUCLEOTIDE SEQUENCE [LARGE SCALE GENOMIC DNA]</scope>
    <source>
        <strain evidence="3">RIFCSPLOWO2_12_FULL_64_10</strain>
    </source>
</reference>
<name>A0A1F6CB73_HANXR</name>
<comment type="similarity">
    <text evidence="1">Belongs to the MEMO1 family.</text>
</comment>
<dbReference type="NCBIfam" id="TIGR04336">
    <property type="entry name" value="AmmeMemoSam_B"/>
    <property type="match status" value="1"/>
</dbReference>
<organism evidence="2 3">
    <name type="scientific">Handelsmanbacteria sp. (strain RIFCSPLOWO2_12_FULL_64_10)</name>
    <dbReference type="NCBI Taxonomy" id="1817868"/>
    <lineage>
        <taxon>Bacteria</taxon>
        <taxon>Candidatus Handelsmaniibacteriota</taxon>
    </lineage>
</organism>
<accession>A0A1F6CB73</accession>
<evidence type="ECO:0000313" key="3">
    <source>
        <dbReference type="Proteomes" id="UP000178606"/>
    </source>
</evidence>
<evidence type="ECO:0000313" key="2">
    <source>
        <dbReference type="EMBL" id="OGG46454.1"/>
    </source>
</evidence>
<dbReference type="Pfam" id="PF01875">
    <property type="entry name" value="Memo"/>
    <property type="match status" value="1"/>
</dbReference>
<protein>
    <submittedName>
        <fullName evidence="2">AmmeMemoRadiSam system protein B</fullName>
    </submittedName>
</protein>
<comment type="caution">
    <text evidence="2">The sequence shown here is derived from an EMBL/GenBank/DDBJ whole genome shotgun (WGS) entry which is preliminary data.</text>
</comment>
<gene>
    <name evidence="2" type="ORF">A3F84_18305</name>
</gene>
<dbReference type="InterPro" id="IPR002737">
    <property type="entry name" value="MEMO1_fam"/>
</dbReference>
<dbReference type="CDD" id="cd07361">
    <property type="entry name" value="MEMO_like"/>
    <property type="match status" value="1"/>
</dbReference>
<evidence type="ECO:0000256" key="1">
    <source>
        <dbReference type="ARBA" id="ARBA00006315"/>
    </source>
</evidence>
<sequence>MSSDFPKIRPVEAFPVEMEGRRVICLRDPEGLTDSVLMVPPELFYVLAMFDGQHSILDIQVAFTRQFGTILSSQKIREIADQLDEARFMEGERIAQVRQQALEAFRNAPVRPAAHAGQSYEADPGALRAWMDAFFDPPEGPGRPGNGREKALRGIIAPHIDLRRGGPCFAWAYKEVAEASDADLFIVFGTGHAVVRGPYALTRKDYDTPFGPVRADRGFIDALTERCRPLDLFEEEMGHRTEHSIEFQALFLKYLYPDREVAFVPILCGSFHEMIAARRSPAGTEAVGHFIEALREAVEKDGRRVCMIAGVDFAHVGTKFGDSGPMTPAFMEAVASEDRERIEALTALDAEAFFGTISRDGDRRRICGTSSIYTMLHTMGASEGRLLRYDRTVDPQTDSCVTFASMAFY</sequence>
<dbReference type="EMBL" id="MFKF01000313">
    <property type="protein sequence ID" value="OGG46454.1"/>
    <property type="molecule type" value="Genomic_DNA"/>
</dbReference>
<dbReference type="AlphaFoldDB" id="A0A1F6CB73"/>
<dbReference type="Proteomes" id="UP000178606">
    <property type="component" value="Unassembled WGS sequence"/>
</dbReference>
<proteinExistence type="inferred from homology"/>
<dbReference type="PANTHER" id="PTHR11060:SF0">
    <property type="entry name" value="PROTEIN MEMO1"/>
    <property type="match status" value="1"/>
</dbReference>
<dbReference type="PANTHER" id="PTHR11060">
    <property type="entry name" value="PROTEIN MEMO1"/>
    <property type="match status" value="1"/>
</dbReference>